<gene>
    <name evidence="1" type="ORF">HYFRA_00005287</name>
</gene>
<organism evidence="1 2">
    <name type="scientific">Hymenoscyphus fraxineus</name>
    <dbReference type="NCBI Taxonomy" id="746836"/>
    <lineage>
        <taxon>Eukaryota</taxon>
        <taxon>Fungi</taxon>
        <taxon>Dikarya</taxon>
        <taxon>Ascomycota</taxon>
        <taxon>Pezizomycotina</taxon>
        <taxon>Leotiomycetes</taxon>
        <taxon>Helotiales</taxon>
        <taxon>Helotiaceae</taxon>
        <taxon>Hymenoscyphus</taxon>
    </lineage>
</organism>
<dbReference type="EMBL" id="CAJVRL010000127">
    <property type="protein sequence ID" value="CAG8962234.1"/>
    <property type="molecule type" value="Genomic_DNA"/>
</dbReference>
<reference evidence="1" key="1">
    <citation type="submission" date="2021-07" db="EMBL/GenBank/DDBJ databases">
        <authorList>
            <person name="Durling M."/>
        </authorList>
    </citation>
    <scope>NUCLEOTIDE SEQUENCE</scope>
</reference>
<comment type="caution">
    <text evidence="1">The sequence shown here is derived from an EMBL/GenBank/DDBJ whole genome shotgun (WGS) entry which is preliminary data.</text>
</comment>
<protein>
    <submittedName>
        <fullName evidence="1">Uncharacterized protein</fullName>
    </submittedName>
</protein>
<name>A0A9N9LA38_9HELO</name>
<dbReference type="Proteomes" id="UP000696280">
    <property type="component" value="Unassembled WGS sequence"/>
</dbReference>
<proteinExistence type="predicted"/>
<accession>A0A9N9LA38</accession>
<keyword evidence="2" id="KW-1185">Reference proteome</keyword>
<evidence type="ECO:0000313" key="2">
    <source>
        <dbReference type="Proteomes" id="UP000696280"/>
    </source>
</evidence>
<evidence type="ECO:0000313" key="1">
    <source>
        <dbReference type="EMBL" id="CAG8962234.1"/>
    </source>
</evidence>
<sequence>MSILTFCDKFRAGNASIMALHTQMNPVEAFWEPVANVWFSHDVAYEMQLIDEGVPEPLQTINRDSEWVMFDFLVQAFLVT</sequence>
<dbReference type="AlphaFoldDB" id="A0A9N9LA38"/>